<sequence>MAPVSSSDSFLADFRRRTWDLTDVVVPDGLTPLGYYGTASSTKLEVAVARADHKPNQPEARALWRARQRGRATGVLLVILYPATDGWHATVVGLRDDAVGPDAELSVVERRVAQALDAEAEREATELLESLFTTRDEAVPGLVNKGLFASHALEVNVPQRADWAQAAAAGAGVGSARGEDMLKALGWSIQVAGADLLLRPAGRDRERAVAVLLEGEEVFDRPTLRYGLGTSPVEHGIEVARAREVPWVLVVRGSVVRLYASDPDKGVTRTGAASYTQLDLGALSGEHLAYAGLLLTPSALEADGTADQILKDSREHATSLGERLRDRVYKDVVPKLAETIASRLGSLTEQGLNDAYHHTLVVLFRLLFVAYAEDRTLLPYGTNTVYTRDALKTRARTWADDVRDNPKPHFDEHATDIWDDLQAIWKAVYGGHTEWGVPEYGGSLFRDDSPSGQAIARLRLTNAEIGPALVAMLVDTGRDGTYGPVDFQALSVREFGTIYEGLLESSLSLAPVDLAVDPKTLAYVPAKPGDDVVAHAGSVYFHNASGARKATGSYFTKEFAVEHLLETALDPTVAEHLARVAELVASGRESDAAEALFDFRVADIAMGSGHFLVAAVDHVARAMNGFLDSNPMPAVTDELDRLRSAAIAKLADVGVTGAAAPEITHEALLRRQVARRCIYGVDVNEIAVELARLALWIQTFVPGLPMSSLDHGLVHGNSLTGIGTIEEALDELEPDRRTGSGIQSLFADEVLTAIAATDEPLKRAARISEVSVAETLQAEALQQEAREKVAPVASVFDAIVGARLGLLDLRLLSATGWSALEAAGARPAIRLEIDRLRPVHFPIAFPEAFRPGRERPGFDVILGNPPWEKVKVEEHGWWGLRFPGLRSMSQKDKNAAIPRYRRERPDLLVEYEADVAAAEALRDLLKAGPYDLGSGDTDLYKVFCWRDWALLREFGRAGVVFPRGALSGSGTASWRSDVLRRGAFDDVCFVTNSRQWVFDEVHPQYTVGLTTLRRGGSNEVRFNGPFHSLAEFEAGHRDSLTVAGDEFAGWSAGAAFPLLPTNAAAGVFRTMRSHPRFDARDGFEFRPVRELDATGDKSRLDFDLARTDGRTPVLAGASFNLWDPDFGEPYATADAGELERHLLKKRERQFRTSSSAFYGLDPTDELPLHRARIAFRDVARSTDSRTVLVALLPPEVSFTHKAPYLLRRVGESRHEALVLGVLSSLVLDWYARRYVEITLSFEILNTFPVPRPGSDDPRARRVIELAGRLAAVDGRFESWAAEVGVPIGSANEPSLKDDLVAELDAVVAHLYGLSREDLTLIFETFHRGWDYAPRLAAVLVHFDRWTERLAVEGAR</sequence>
<dbReference type="Proteomes" id="UP000321720">
    <property type="component" value="Unassembled WGS sequence"/>
</dbReference>
<keyword evidence="4" id="KW-0949">S-adenosyl-L-methionine</keyword>
<comment type="caution">
    <text evidence="7">The sequence shown here is derived from an EMBL/GenBank/DDBJ whole genome shotgun (WGS) entry which is preliminary data.</text>
</comment>
<dbReference type="PANTHER" id="PTHR33841">
    <property type="entry name" value="DNA METHYLTRANSFERASE YEEA-RELATED"/>
    <property type="match status" value="1"/>
</dbReference>
<evidence type="ECO:0000256" key="5">
    <source>
        <dbReference type="ARBA" id="ARBA00047942"/>
    </source>
</evidence>
<dbReference type="PRINTS" id="PR00507">
    <property type="entry name" value="N12N6MTFRASE"/>
</dbReference>
<dbReference type="SUPFAM" id="SSF53335">
    <property type="entry name" value="S-adenosyl-L-methionine-dependent methyltransferases"/>
    <property type="match status" value="1"/>
</dbReference>
<feature type="domain" description="Type II methyltransferase M.TaqI-like" evidence="6">
    <location>
        <begin position="677"/>
        <end position="871"/>
    </location>
</feature>
<dbReference type="GO" id="GO:0003676">
    <property type="term" value="F:nucleic acid binding"/>
    <property type="evidence" value="ECO:0007669"/>
    <property type="project" value="InterPro"/>
</dbReference>
<name>A0A511J7A4_9CELL</name>
<evidence type="ECO:0000256" key="1">
    <source>
        <dbReference type="ARBA" id="ARBA00011900"/>
    </source>
</evidence>
<evidence type="ECO:0000256" key="2">
    <source>
        <dbReference type="ARBA" id="ARBA00022603"/>
    </source>
</evidence>
<dbReference type="InterPro" id="IPR002052">
    <property type="entry name" value="DNA_methylase_N6_adenine_CS"/>
</dbReference>
<accession>A0A511J7A4</accession>
<dbReference type="InterPro" id="IPR050953">
    <property type="entry name" value="N4_N6_ade-DNA_methylase"/>
</dbReference>
<organism evidence="7 8">
    <name type="scientific">Cellulomonas composti</name>
    <dbReference type="NCBI Taxonomy" id="266130"/>
    <lineage>
        <taxon>Bacteria</taxon>
        <taxon>Bacillati</taxon>
        <taxon>Actinomycetota</taxon>
        <taxon>Actinomycetes</taxon>
        <taxon>Micrococcales</taxon>
        <taxon>Cellulomonadaceae</taxon>
        <taxon>Cellulomonas</taxon>
    </lineage>
</organism>
<dbReference type="EC" id="2.1.1.72" evidence="1"/>
<evidence type="ECO:0000313" key="8">
    <source>
        <dbReference type="Proteomes" id="UP000321720"/>
    </source>
</evidence>
<dbReference type="Gene3D" id="3.40.50.150">
    <property type="entry name" value="Vaccinia Virus protein VP39"/>
    <property type="match status" value="1"/>
</dbReference>
<dbReference type="PANTHER" id="PTHR33841:SF1">
    <property type="entry name" value="DNA METHYLTRANSFERASE A"/>
    <property type="match status" value="1"/>
</dbReference>
<dbReference type="PROSITE" id="PS00092">
    <property type="entry name" value="N6_MTASE"/>
    <property type="match status" value="1"/>
</dbReference>
<evidence type="ECO:0000259" key="6">
    <source>
        <dbReference type="Pfam" id="PF07669"/>
    </source>
</evidence>
<dbReference type="InterPro" id="IPR011639">
    <property type="entry name" value="MethylTrfase_TaqI-like_dom"/>
</dbReference>
<dbReference type="GO" id="GO:0006304">
    <property type="term" value="P:DNA modification"/>
    <property type="evidence" value="ECO:0007669"/>
    <property type="project" value="InterPro"/>
</dbReference>
<protein>
    <recommendedName>
        <fullName evidence="1">site-specific DNA-methyltransferase (adenine-specific)</fullName>
        <ecNumber evidence="1">2.1.1.72</ecNumber>
    </recommendedName>
</protein>
<keyword evidence="8" id="KW-1185">Reference proteome</keyword>
<reference evidence="7 8" key="1">
    <citation type="submission" date="2019-07" db="EMBL/GenBank/DDBJ databases">
        <title>Whole genome shotgun sequence of Cellulomonas composti NBRC 100758.</title>
        <authorList>
            <person name="Hosoyama A."/>
            <person name="Uohara A."/>
            <person name="Ohji S."/>
            <person name="Ichikawa N."/>
        </authorList>
    </citation>
    <scope>NUCLEOTIDE SEQUENCE [LARGE SCALE GENOMIC DNA]</scope>
    <source>
        <strain evidence="7 8">NBRC 100758</strain>
    </source>
</reference>
<gene>
    <name evidence="7" type="ORF">CCO02nite_05500</name>
</gene>
<keyword evidence="3" id="KW-0808">Transferase</keyword>
<evidence type="ECO:0000313" key="7">
    <source>
        <dbReference type="EMBL" id="GEL93892.1"/>
    </source>
</evidence>
<evidence type="ECO:0000256" key="4">
    <source>
        <dbReference type="ARBA" id="ARBA00022691"/>
    </source>
</evidence>
<comment type="catalytic activity">
    <reaction evidence="5">
        <text>a 2'-deoxyadenosine in DNA + S-adenosyl-L-methionine = an N(6)-methyl-2'-deoxyadenosine in DNA + S-adenosyl-L-homocysteine + H(+)</text>
        <dbReference type="Rhea" id="RHEA:15197"/>
        <dbReference type="Rhea" id="RHEA-COMP:12418"/>
        <dbReference type="Rhea" id="RHEA-COMP:12419"/>
        <dbReference type="ChEBI" id="CHEBI:15378"/>
        <dbReference type="ChEBI" id="CHEBI:57856"/>
        <dbReference type="ChEBI" id="CHEBI:59789"/>
        <dbReference type="ChEBI" id="CHEBI:90615"/>
        <dbReference type="ChEBI" id="CHEBI:90616"/>
        <dbReference type="EC" id="2.1.1.72"/>
    </reaction>
</comment>
<dbReference type="EMBL" id="BJWG01000002">
    <property type="protein sequence ID" value="GEL93892.1"/>
    <property type="molecule type" value="Genomic_DNA"/>
</dbReference>
<keyword evidence="2" id="KW-0489">Methyltransferase</keyword>
<dbReference type="InterPro" id="IPR029063">
    <property type="entry name" value="SAM-dependent_MTases_sf"/>
</dbReference>
<evidence type="ECO:0000256" key="3">
    <source>
        <dbReference type="ARBA" id="ARBA00022679"/>
    </source>
</evidence>
<dbReference type="GO" id="GO:0009007">
    <property type="term" value="F:site-specific DNA-methyltransferase (adenine-specific) activity"/>
    <property type="evidence" value="ECO:0007669"/>
    <property type="project" value="UniProtKB-EC"/>
</dbReference>
<dbReference type="GO" id="GO:0032259">
    <property type="term" value="P:methylation"/>
    <property type="evidence" value="ECO:0007669"/>
    <property type="project" value="UniProtKB-KW"/>
</dbReference>
<dbReference type="Pfam" id="PF07669">
    <property type="entry name" value="Eco57I"/>
    <property type="match status" value="1"/>
</dbReference>
<proteinExistence type="predicted"/>